<name>A0ABN4V0N3_9BIFI</name>
<dbReference type="Proteomes" id="UP000186260">
    <property type="component" value="Chromosome"/>
</dbReference>
<reference evidence="4" key="1">
    <citation type="submission" date="2017-01" db="EMBL/GenBank/DDBJ databases">
        <title>Gardnerella vaginalis bacteremia associated with severe acute encephalopathy in a young female patient: Case Report and characterization of the isolate.</title>
        <authorList>
            <person name="Tankovic J."/>
            <person name="Timinskas A."/>
            <person name="Zilnyte M."/>
            <person name="Janulaitiene M."/>
            <person name="Zvirbliene A."/>
            <person name="Pleckaityte M."/>
        </authorList>
    </citation>
    <scope>NUCLEOTIDE SEQUENCE [LARGE SCALE GENOMIC DNA]</scope>
    <source>
        <strain evidence="4">GV37</strain>
    </source>
</reference>
<protein>
    <recommendedName>
        <fullName evidence="5">DUF5067 domain-containing protein</fullName>
    </recommendedName>
</protein>
<keyword evidence="2" id="KW-1133">Transmembrane helix</keyword>
<feature type="transmembrane region" description="Helical" evidence="2">
    <location>
        <begin position="109"/>
        <end position="128"/>
    </location>
</feature>
<feature type="compositionally biased region" description="Low complexity" evidence="1">
    <location>
        <begin position="17"/>
        <end position="48"/>
    </location>
</feature>
<dbReference type="RefSeq" id="WP_076002907.1">
    <property type="nucleotide sequence ID" value="NZ_CP019058.1"/>
</dbReference>
<accession>A0ABN4V0N3</accession>
<feature type="compositionally biased region" description="Polar residues" evidence="1">
    <location>
        <begin position="1"/>
        <end position="12"/>
    </location>
</feature>
<dbReference type="EMBL" id="CP019058">
    <property type="protein sequence ID" value="APW18910.1"/>
    <property type="molecule type" value="Genomic_DNA"/>
</dbReference>
<evidence type="ECO:0000313" key="3">
    <source>
        <dbReference type="EMBL" id="APW18910.1"/>
    </source>
</evidence>
<organism evidence="3 4">
    <name type="scientific">Gardnerella swidsinskii</name>
    <dbReference type="NCBI Taxonomy" id="2792979"/>
    <lineage>
        <taxon>Bacteria</taxon>
        <taxon>Bacillati</taxon>
        <taxon>Actinomycetota</taxon>
        <taxon>Actinomycetes</taxon>
        <taxon>Bifidobacteriales</taxon>
        <taxon>Bifidobacteriaceae</taxon>
        <taxon>Gardnerella</taxon>
    </lineage>
</organism>
<evidence type="ECO:0000256" key="1">
    <source>
        <dbReference type="SAM" id="MobiDB-lite"/>
    </source>
</evidence>
<keyword evidence="4" id="KW-1185">Reference proteome</keyword>
<feature type="region of interest" description="Disordered" evidence="1">
    <location>
        <begin position="1"/>
        <end position="48"/>
    </location>
</feature>
<gene>
    <name evidence="3" type="ORF">BVL65_05045</name>
</gene>
<sequence>MDSNQLPDNNYSPAPMPNNEYPNNGYQNNTYPNNVNPNNGYPNNGYENNEYQNNVYPNNGYQNNNYPNNVNLNNGYQPNVYQNNQQPVNNYPANAYPNATNTSAHKSKYTWLIVVIVVAIVAVGGYVISKPHYNSTNLKPHYNCSAPKSANIEEYVHCHSEEAKKLTNGFNDATSSSPFNITFATKGDQLNINAKFKKHLSDLEITALKTGMQTYGDSLSNLMPQSASDEMKEKIIAPVRIHFSFSNDDGTFIADKEFSFNN</sequence>
<keyword evidence="2" id="KW-0472">Membrane</keyword>
<proteinExistence type="predicted"/>
<evidence type="ECO:0000256" key="2">
    <source>
        <dbReference type="SAM" id="Phobius"/>
    </source>
</evidence>
<evidence type="ECO:0000313" key="4">
    <source>
        <dbReference type="Proteomes" id="UP000186260"/>
    </source>
</evidence>
<evidence type="ECO:0008006" key="5">
    <source>
        <dbReference type="Google" id="ProtNLM"/>
    </source>
</evidence>
<keyword evidence="2" id="KW-0812">Transmembrane</keyword>